<reference evidence="2" key="1">
    <citation type="submission" date="2013-04" db="EMBL/GenBank/DDBJ databases">
        <authorList>
            <person name="Harkins D.M."/>
            <person name="Durkin A.S."/>
            <person name="Brinkac L.M."/>
            <person name="Haft D.H."/>
            <person name="Selengut J.D."/>
            <person name="Sanka R."/>
            <person name="DePew J."/>
            <person name="Purushe J."/>
            <person name="Galloway R.L."/>
            <person name="Vinetz J.M."/>
            <person name="Sutton G.G."/>
            <person name="Nierman W.C."/>
            <person name="Fouts D.E."/>
        </authorList>
    </citation>
    <scope>NUCLEOTIDE SEQUENCE [LARGE SCALE GENOMIC DNA]</scope>
    <source>
        <strain evidence="2">CDC</strain>
    </source>
</reference>
<comment type="caution">
    <text evidence="2">The sequence shown here is derived from an EMBL/GenBank/DDBJ whole genome shotgun (WGS) entry which is preliminary data.</text>
</comment>
<dbReference type="STRING" id="1218599.LEP1GSC195_1400"/>
<evidence type="ECO:0000313" key="2">
    <source>
        <dbReference type="EMBL" id="EOQ94809.1"/>
    </source>
</evidence>
<dbReference type="EMBL" id="AOGZ02000019">
    <property type="protein sequence ID" value="EOQ94809.1"/>
    <property type="molecule type" value="Genomic_DNA"/>
</dbReference>
<dbReference type="InterPro" id="IPR002716">
    <property type="entry name" value="PIN_dom"/>
</dbReference>
<accession>R8ZYK7</accession>
<proteinExistence type="predicted"/>
<protein>
    <submittedName>
        <fullName evidence="2">Toxin-antitoxin system, toxin component, PIN family</fullName>
    </submittedName>
</protein>
<feature type="domain" description="PIN" evidence="1">
    <location>
        <begin position="9"/>
        <end position="47"/>
    </location>
</feature>
<keyword evidence="3" id="KW-1185">Reference proteome</keyword>
<dbReference type="Pfam" id="PF13470">
    <property type="entry name" value="PIN_3"/>
    <property type="match status" value="1"/>
</dbReference>
<evidence type="ECO:0000259" key="1">
    <source>
        <dbReference type="Pfam" id="PF13470"/>
    </source>
</evidence>
<sequence length="77" mass="9088">MDFLVFVATPFSINYLLRPNLADENDNLFVELAFASNSRFLITSNIKDFNQNKDLKFDSFKVITPTDFTKLWRLNYE</sequence>
<evidence type="ECO:0000313" key="3">
    <source>
        <dbReference type="Proteomes" id="UP000013984"/>
    </source>
</evidence>
<gene>
    <name evidence="2" type="ORF">LEP1GSC195_1400</name>
</gene>
<dbReference type="AlphaFoldDB" id="R8ZYK7"/>
<organism evidence="2 3">
    <name type="scientific">Leptospira wolbachii serovar Codice str. CDC</name>
    <dbReference type="NCBI Taxonomy" id="1218599"/>
    <lineage>
        <taxon>Bacteria</taxon>
        <taxon>Pseudomonadati</taxon>
        <taxon>Spirochaetota</taxon>
        <taxon>Spirochaetia</taxon>
        <taxon>Leptospirales</taxon>
        <taxon>Leptospiraceae</taxon>
        <taxon>Leptospira</taxon>
    </lineage>
</organism>
<name>R8ZYK7_9LEPT</name>
<dbReference type="Proteomes" id="UP000013984">
    <property type="component" value="Unassembled WGS sequence"/>
</dbReference>